<evidence type="ECO:0000256" key="4">
    <source>
        <dbReference type="ARBA" id="ARBA00016116"/>
    </source>
</evidence>
<dbReference type="InterPro" id="IPR005798">
    <property type="entry name" value="Cyt_b/b6_C"/>
</dbReference>
<feature type="transmembrane region" description="Helical" evidence="19">
    <location>
        <begin position="376"/>
        <end position="395"/>
    </location>
</feature>
<keyword evidence="15 19" id="KW-0472">Membrane</keyword>
<evidence type="ECO:0000256" key="13">
    <source>
        <dbReference type="ARBA" id="ARBA00022989"/>
    </source>
</evidence>
<feature type="region of interest" description="Disordered" evidence="18">
    <location>
        <begin position="533"/>
        <end position="594"/>
    </location>
</feature>
<dbReference type="AlphaFoldDB" id="A0A7Y0LXU5"/>
<evidence type="ECO:0000259" key="20">
    <source>
        <dbReference type="PROSITE" id="PS51002"/>
    </source>
</evidence>
<gene>
    <name evidence="22" type="ORF">HIR71_03795</name>
</gene>
<evidence type="ECO:0000256" key="12">
    <source>
        <dbReference type="ARBA" id="ARBA00022982"/>
    </source>
</evidence>
<evidence type="ECO:0000256" key="3">
    <source>
        <dbReference type="ARBA" id="ARBA00012951"/>
    </source>
</evidence>
<dbReference type="EMBL" id="JABCJJ010000004">
    <property type="protein sequence ID" value="NMR19348.1"/>
    <property type="molecule type" value="Genomic_DNA"/>
</dbReference>
<feature type="transmembrane region" description="Helical" evidence="19">
    <location>
        <begin position="144"/>
        <end position="164"/>
    </location>
</feature>
<keyword evidence="7" id="KW-0349">Heme</keyword>
<accession>A0A7Y0LXU5</accession>
<evidence type="ECO:0000259" key="21">
    <source>
        <dbReference type="PROSITE" id="PS51003"/>
    </source>
</evidence>
<feature type="transmembrane region" description="Helical" evidence="19">
    <location>
        <begin position="111"/>
        <end position="132"/>
    </location>
</feature>
<organism evidence="22 23">
    <name type="scientific">Cellulomonas fimi</name>
    <dbReference type="NCBI Taxonomy" id="1708"/>
    <lineage>
        <taxon>Bacteria</taxon>
        <taxon>Bacillati</taxon>
        <taxon>Actinomycetota</taxon>
        <taxon>Actinomycetes</taxon>
        <taxon>Micrococcales</taxon>
        <taxon>Cellulomonadaceae</taxon>
        <taxon>Cellulomonas</taxon>
    </lineage>
</organism>
<dbReference type="EC" id="7.1.1.8" evidence="3"/>
<evidence type="ECO:0000256" key="18">
    <source>
        <dbReference type="SAM" id="MobiDB-lite"/>
    </source>
</evidence>
<name>A0A7Y0LXU5_CELFI</name>
<evidence type="ECO:0000256" key="14">
    <source>
        <dbReference type="ARBA" id="ARBA00023004"/>
    </source>
</evidence>
<keyword evidence="12" id="KW-0249">Electron transport</keyword>
<feature type="transmembrane region" description="Helical" evidence="19">
    <location>
        <begin position="335"/>
        <end position="356"/>
    </location>
</feature>
<evidence type="ECO:0000313" key="22">
    <source>
        <dbReference type="EMBL" id="NMR19348.1"/>
    </source>
</evidence>
<comment type="subcellular location">
    <subcellularLocation>
        <location evidence="2">Cell membrane</location>
        <topology evidence="2">Multi-pass membrane protein</topology>
    </subcellularLocation>
</comment>
<comment type="caution">
    <text evidence="22">The sequence shown here is derived from an EMBL/GenBank/DDBJ whole genome shotgun (WGS) entry which is preliminary data.</text>
</comment>
<dbReference type="GO" id="GO:0022904">
    <property type="term" value="P:respiratory electron transport chain"/>
    <property type="evidence" value="ECO:0007669"/>
    <property type="project" value="InterPro"/>
</dbReference>
<dbReference type="InterPro" id="IPR027387">
    <property type="entry name" value="Cytb/b6-like_sf"/>
</dbReference>
<keyword evidence="23" id="KW-1185">Reference proteome</keyword>
<evidence type="ECO:0000256" key="8">
    <source>
        <dbReference type="ARBA" id="ARBA00022660"/>
    </source>
</evidence>
<dbReference type="GO" id="GO:0005886">
    <property type="term" value="C:plasma membrane"/>
    <property type="evidence" value="ECO:0007669"/>
    <property type="project" value="UniProtKB-SubCell"/>
</dbReference>
<keyword evidence="5" id="KW-0813">Transport</keyword>
<evidence type="ECO:0000256" key="11">
    <source>
        <dbReference type="ARBA" id="ARBA00022967"/>
    </source>
</evidence>
<evidence type="ECO:0000256" key="16">
    <source>
        <dbReference type="ARBA" id="ARBA00029351"/>
    </source>
</evidence>
<keyword evidence="11" id="KW-1278">Translocase</keyword>
<protein>
    <recommendedName>
        <fullName evidence="4">Cytochrome bc1 complex cytochrome b subunit</fullName>
        <ecNumber evidence="3">7.1.1.8</ecNumber>
    </recommendedName>
    <alternativeName>
        <fullName evidence="17">Cytochrome bc1 reductase complex subunit QcrB</fullName>
    </alternativeName>
</protein>
<feature type="transmembrane region" description="Helical" evidence="19">
    <location>
        <begin position="210"/>
        <end position="234"/>
    </location>
</feature>
<feature type="transmembrane region" description="Helical" evidence="19">
    <location>
        <begin position="415"/>
        <end position="432"/>
    </location>
</feature>
<dbReference type="GO" id="GO:0008121">
    <property type="term" value="F:quinol-cytochrome-c reductase activity"/>
    <property type="evidence" value="ECO:0007669"/>
    <property type="project" value="UniProtKB-EC"/>
</dbReference>
<keyword evidence="8" id="KW-0679">Respiratory chain</keyword>
<evidence type="ECO:0000256" key="6">
    <source>
        <dbReference type="ARBA" id="ARBA00022475"/>
    </source>
</evidence>
<feature type="domain" description="Cytochrome b/b6 N-terminal region profile" evidence="20">
    <location>
        <begin position="15"/>
        <end position="241"/>
    </location>
</feature>
<dbReference type="Pfam" id="PF13631">
    <property type="entry name" value="Cytochrom_B_N_2"/>
    <property type="match status" value="1"/>
</dbReference>
<evidence type="ECO:0000256" key="17">
    <source>
        <dbReference type="ARBA" id="ARBA00029568"/>
    </source>
</evidence>
<dbReference type="SUPFAM" id="SSF81342">
    <property type="entry name" value="Transmembrane di-heme cytochromes"/>
    <property type="match status" value="1"/>
</dbReference>
<sequence>MTTTTSPAAKAAGGTADYLDQRTGLGAAVKGLSRKIFPDHWSFLLGEIALYSFIVILISGVFLTLFFVPSMAETDYEGPWAAMNGVEMSEAFASTLRLSFEVRGGLLMRQIHHWAALLFMASIVTHMMRVFFTGAFRKPRELNWLIGFTLMILGLAAGFSGYSLPDDVLSGNGLRITDGVVRSIPIIGSYLSYFIFGGEFPGQDLIPRLFIVHVLLVPAIILALVGLHLFLVFLQKHTQYPGGGRTNTNVVGFPLFPIYVAKAGGFFFIVFGVIALMAATMTINPVWNYGPYDPSPVGAGAQPDWYMLFLEGSLRLMPGQGTEWVIGGYTLSLNVLIPAVVVPGILFTALAAYPFIEQFVTGDKREHHVLDRPRNVPFRTATGVAILTAFFILVLAGSNDLIATQFDLSINDITWTFRVLFFVAPVLAFWITKRICLGLQRKDRELVLHGHETGRIVRFAHGEYIEVHRPLDDQERWLRVSQEPNRPLEIEPAEDSRGVRRKGYRKDVLRQRLSRIFFEDRVEPVTPAELAAAHSHGEHDALGSVHQTHGGANVPELDQAGTDGVPTVTAAGGGRRLAEPETPQQGPGADARNH</sequence>
<keyword evidence="10" id="KW-0479">Metal-binding</keyword>
<comment type="cofactor">
    <cofactor evidence="1">
        <name>heme</name>
        <dbReference type="ChEBI" id="CHEBI:30413"/>
    </cofactor>
</comment>
<evidence type="ECO:0000256" key="15">
    <source>
        <dbReference type="ARBA" id="ARBA00023136"/>
    </source>
</evidence>
<dbReference type="GO" id="GO:0016491">
    <property type="term" value="F:oxidoreductase activity"/>
    <property type="evidence" value="ECO:0007669"/>
    <property type="project" value="InterPro"/>
</dbReference>
<feature type="transmembrane region" description="Helical" evidence="19">
    <location>
        <begin position="43"/>
        <end position="68"/>
    </location>
</feature>
<dbReference type="PROSITE" id="PS51002">
    <property type="entry name" value="CYTB_NTER"/>
    <property type="match status" value="1"/>
</dbReference>
<reference evidence="22 23" key="1">
    <citation type="submission" date="2020-04" db="EMBL/GenBank/DDBJ databases">
        <title>Sequencing and Assembly of C. fimi.</title>
        <authorList>
            <person name="Ramsey A.R."/>
        </authorList>
    </citation>
    <scope>NUCLEOTIDE SEQUENCE [LARGE SCALE GENOMIC DNA]</scope>
    <source>
        <strain evidence="22 23">SB</strain>
    </source>
</reference>
<dbReference type="FunFam" id="1.20.810.10:FF:000007">
    <property type="entry name" value="Ubiquinol-cytochrome C reductase B subunit"/>
    <property type="match status" value="1"/>
</dbReference>
<dbReference type="Gene3D" id="1.20.810.10">
    <property type="entry name" value="Cytochrome Bc1 Complex, Chain C"/>
    <property type="match status" value="1"/>
</dbReference>
<evidence type="ECO:0000256" key="7">
    <source>
        <dbReference type="ARBA" id="ARBA00022617"/>
    </source>
</evidence>
<dbReference type="InterPro" id="IPR005797">
    <property type="entry name" value="Cyt_b/b6_N"/>
</dbReference>
<feature type="transmembrane region" description="Helical" evidence="19">
    <location>
        <begin position="255"/>
        <end position="279"/>
    </location>
</feature>
<comment type="catalytic activity">
    <reaction evidence="16">
        <text>a quinol + 2 Fe(III)-[cytochrome c](out) = a quinone + 2 Fe(II)-[cytochrome c](out) + 2 H(+)(out)</text>
        <dbReference type="Rhea" id="RHEA:11484"/>
        <dbReference type="Rhea" id="RHEA-COMP:10350"/>
        <dbReference type="Rhea" id="RHEA-COMP:14399"/>
        <dbReference type="ChEBI" id="CHEBI:15378"/>
        <dbReference type="ChEBI" id="CHEBI:24646"/>
        <dbReference type="ChEBI" id="CHEBI:29033"/>
        <dbReference type="ChEBI" id="CHEBI:29034"/>
        <dbReference type="ChEBI" id="CHEBI:132124"/>
        <dbReference type="EC" id="7.1.1.8"/>
    </reaction>
</comment>
<evidence type="ECO:0000256" key="9">
    <source>
        <dbReference type="ARBA" id="ARBA00022692"/>
    </source>
</evidence>
<dbReference type="InterPro" id="IPR016174">
    <property type="entry name" value="Di-haem_cyt_TM"/>
</dbReference>
<dbReference type="PROSITE" id="PS51003">
    <property type="entry name" value="CYTB_CTER"/>
    <property type="match status" value="1"/>
</dbReference>
<keyword evidence="14" id="KW-0408">Iron</keyword>
<dbReference type="RefSeq" id="WP_169323597.1">
    <property type="nucleotide sequence ID" value="NZ_JABCJJ010000004.1"/>
</dbReference>
<keyword evidence="13 19" id="KW-1133">Transmembrane helix</keyword>
<evidence type="ECO:0000256" key="10">
    <source>
        <dbReference type="ARBA" id="ARBA00022723"/>
    </source>
</evidence>
<evidence type="ECO:0000256" key="2">
    <source>
        <dbReference type="ARBA" id="ARBA00004651"/>
    </source>
</evidence>
<keyword evidence="9 19" id="KW-0812">Transmembrane</keyword>
<dbReference type="Proteomes" id="UP000562124">
    <property type="component" value="Unassembled WGS sequence"/>
</dbReference>
<proteinExistence type="predicted"/>
<evidence type="ECO:0000313" key="23">
    <source>
        <dbReference type="Proteomes" id="UP000562124"/>
    </source>
</evidence>
<dbReference type="GO" id="GO:0046872">
    <property type="term" value="F:metal ion binding"/>
    <property type="evidence" value="ECO:0007669"/>
    <property type="project" value="UniProtKB-KW"/>
</dbReference>
<dbReference type="PANTHER" id="PTHR19271">
    <property type="entry name" value="CYTOCHROME B"/>
    <property type="match status" value="1"/>
</dbReference>
<dbReference type="PANTHER" id="PTHR19271:SF16">
    <property type="entry name" value="CYTOCHROME B"/>
    <property type="match status" value="1"/>
</dbReference>
<evidence type="ECO:0000256" key="1">
    <source>
        <dbReference type="ARBA" id="ARBA00001971"/>
    </source>
</evidence>
<evidence type="ECO:0000256" key="5">
    <source>
        <dbReference type="ARBA" id="ARBA00022448"/>
    </source>
</evidence>
<feature type="domain" description="Cytochrome b/b6 C-terminal region profile" evidence="21">
    <location>
        <begin position="242"/>
        <end position="438"/>
    </location>
</feature>
<evidence type="ECO:0000256" key="19">
    <source>
        <dbReference type="SAM" id="Phobius"/>
    </source>
</evidence>
<keyword evidence="6" id="KW-1003">Cell membrane</keyword>